<dbReference type="InterPro" id="IPR021958">
    <property type="entry name" value="DUF3575"/>
</dbReference>
<dbReference type="AlphaFoldDB" id="A0A9D9I244"/>
<sequence>MRGRFIIIVVALAVTAPTLLKAQRISISTNLADYANFATFNIEGAYALNQHWSLFAKGAYNPFTFNKGTAGQIQHRLFSISAGSRYWFWHFNSGWFAGAKLQYSIYNYGGLVSRRTEEGMGYSVGLFGGYAIMLTPNLNLELGIGLLGGIKDYVRYKCQSCGEIVSKGVTPYIFPDNLIVQLVYMF</sequence>
<accession>A0A9D9I244</accession>
<protein>
    <submittedName>
        <fullName evidence="1">DUF3575 domain-containing protein</fullName>
    </submittedName>
</protein>
<evidence type="ECO:0000313" key="2">
    <source>
        <dbReference type="Proteomes" id="UP000823597"/>
    </source>
</evidence>
<gene>
    <name evidence="1" type="ORF">IAB93_01075</name>
</gene>
<organism evidence="1 2">
    <name type="scientific">Candidatus Merdivivens pullistercoris</name>
    <dbReference type="NCBI Taxonomy" id="2840873"/>
    <lineage>
        <taxon>Bacteria</taxon>
        <taxon>Pseudomonadati</taxon>
        <taxon>Bacteroidota</taxon>
        <taxon>Bacteroidia</taxon>
        <taxon>Bacteroidales</taxon>
        <taxon>Muribaculaceae</taxon>
        <taxon>Muribaculaceae incertae sedis</taxon>
        <taxon>Candidatus Merdivivens</taxon>
    </lineage>
</organism>
<dbReference type="Proteomes" id="UP000823597">
    <property type="component" value="Unassembled WGS sequence"/>
</dbReference>
<reference evidence="1" key="1">
    <citation type="submission" date="2020-10" db="EMBL/GenBank/DDBJ databases">
        <authorList>
            <person name="Gilroy R."/>
        </authorList>
    </citation>
    <scope>NUCLEOTIDE SEQUENCE</scope>
    <source>
        <strain evidence="1">10037</strain>
    </source>
</reference>
<dbReference type="EMBL" id="JADIME010000013">
    <property type="protein sequence ID" value="MBO8464571.1"/>
    <property type="molecule type" value="Genomic_DNA"/>
</dbReference>
<comment type="caution">
    <text evidence="1">The sequence shown here is derived from an EMBL/GenBank/DDBJ whole genome shotgun (WGS) entry which is preliminary data.</text>
</comment>
<reference evidence="1" key="2">
    <citation type="journal article" date="2021" name="PeerJ">
        <title>Extensive microbial diversity within the chicken gut microbiome revealed by metagenomics and culture.</title>
        <authorList>
            <person name="Gilroy R."/>
            <person name="Ravi A."/>
            <person name="Getino M."/>
            <person name="Pursley I."/>
            <person name="Horton D.L."/>
            <person name="Alikhan N.F."/>
            <person name="Baker D."/>
            <person name="Gharbi K."/>
            <person name="Hall N."/>
            <person name="Watson M."/>
            <person name="Adriaenssens E.M."/>
            <person name="Foster-Nyarko E."/>
            <person name="Jarju S."/>
            <person name="Secka A."/>
            <person name="Antonio M."/>
            <person name="Oren A."/>
            <person name="Chaudhuri R.R."/>
            <person name="La Ragione R."/>
            <person name="Hildebrand F."/>
            <person name="Pallen M.J."/>
        </authorList>
    </citation>
    <scope>NUCLEOTIDE SEQUENCE</scope>
    <source>
        <strain evidence="1">10037</strain>
    </source>
</reference>
<dbReference type="Pfam" id="PF12099">
    <property type="entry name" value="DUF3575"/>
    <property type="match status" value="1"/>
</dbReference>
<evidence type="ECO:0000313" key="1">
    <source>
        <dbReference type="EMBL" id="MBO8464571.1"/>
    </source>
</evidence>
<proteinExistence type="predicted"/>
<dbReference type="InterPro" id="IPR036709">
    <property type="entry name" value="Autotransporte_beta_dom_sf"/>
</dbReference>
<dbReference type="SUPFAM" id="SSF103515">
    <property type="entry name" value="Autotransporter"/>
    <property type="match status" value="1"/>
</dbReference>
<name>A0A9D9I244_9BACT</name>